<organism evidence="2 3">
    <name type="scientific">Araneus ventricosus</name>
    <name type="common">Orbweaver spider</name>
    <name type="synonym">Epeira ventricosa</name>
    <dbReference type="NCBI Taxonomy" id="182803"/>
    <lineage>
        <taxon>Eukaryota</taxon>
        <taxon>Metazoa</taxon>
        <taxon>Ecdysozoa</taxon>
        <taxon>Arthropoda</taxon>
        <taxon>Chelicerata</taxon>
        <taxon>Arachnida</taxon>
        <taxon>Araneae</taxon>
        <taxon>Araneomorphae</taxon>
        <taxon>Entelegynae</taxon>
        <taxon>Araneoidea</taxon>
        <taxon>Araneidae</taxon>
        <taxon>Araneus</taxon>
    </lineage>
</organism>
<evidence type="ECO:0000313" key="2">
    <source>
        <dbReference type="EMBL" id="GBM07208.1"/>
    </source>
</evidence>
<dbReference type="Proteomes" id="UP000499080">
    <property type="component" value="Unassembled WGS sequence"/>
</dbReference>
<feature type="compositionally biased region" description="Basic and acidic residues" evidence="1">
    <location>
        <begin position="7"/>
        <end position="26"/>
    </location>
</feature>
<feature type="region of interest" description="Disordered" evidence="1">
    <location>
        <begin position="125"/>
        <end position="184"/>
    </location>
</feature>
<dbReference type="EMBL" id="BGPR01000240">
    <property type="protein sequence ID" value="GBM07208.1"/>
    <property type="molecule type" value="Genomic_DNA"/>
</dbReference>
<evidence type="ECO:0000313" key="3">
    <source>
        <dbReference type="Proteomes" id="UP000499080"/>
    </source>
</evidence>
<feature type="compositionally biased region" description="Polar residues" evidence="1">
    <location>
        <begin position="163"/>
        <end position="172"/>
    </location>
</feature>
<sequence length="205" mass="23348">MKRVRNCKKDPENKLDLVDSPDRGEGWARGGLVVRSRLRGRRSPGSKPEEPPCKQIWCTLNPSGPKSSHWCCAKAWRGARRLRCHPRYLARVQNCEVRPKIALVLLKKGSFCVVSASRPSHITQHGVRSGVQNRIRSEDYSTRDTIPESTPVVRPQEHVVESASDSQFSTEFSSHEPSSRSLVKGPYRTRYSRVVRPPSRYVEKF</sequence>
<accession>A0A4Y2CU42</accession>
<gene>
    <name evidence="2" type="ORF">AVEN_25470_1</name>
</gene>
<evidence type="ECO:0000256" key="1">
    <source>
        <dbReference type="SAM" id="MobiDB-lite"/>
    </source>
</evidence>
<name>A0A4Y2CU42_ARAVE</name>
<keyword evidence="3" id="KW-1185">Reference proteome</keyword>
<proteinExistence type="predicted"/>
<comment type="caution">
    <text evidence="2">The sequence shown here is derived from an EMBL/GenBank/DDBJ whole genome shotgun (WGS) entry which is preliminary data.</text>
</comment>
<feature type="compositionally biased region" description="Basic and acidic residues" evidence="1">
    <location>
        <begin position="135"/>
        <end position="146"/>
    </location>
</feature>
<protein>
    <submittedName>
        <fullName evidence="2">Uncharacterized protein</fullName>
    </submittedName>
</protein>
<dbReference type="AlphaFoldDB" id="A0A4Y2CU42"/>
<reference evidence="2 3" key="1">
    <citation type="journal article" date="2019" name="Sci. Rep.">
        <title>Orb-weaving spider Araneus ventricosus genome elucidates the spidroin gene catalogue.</title>
        <authorList>
            <person name="Kono N."/>
            <person name="Nakamura H."/>
            <person name="Ohtoshi R."/>
            <person name="Moran D.A.P."/>
            <person name="Shinohara A."/>
            <person name="Yoshida Y."/>
            <person name="Fujiwara M."/>
            <person name="Mori M."/>
            <person name="Tomita M."/>
            <person name="Arakawa K."/>
        </authorList>
    </citation>
    <scope>NUCLEOTIDE SEQUENCE [LARGE SCALE GENOMIC DNA]</scope>
</reference>
<feature type="region of interest" description="Disordered" evidence="1">
    <location>
        <begin position="1"/>
        <end position="26"/>
    </location>
</feature>